<feature type="region of interest" description="Disordered" evidence="1">
    <location>
        <begin position="100"/>
        <end position="139"/>
    </location>
</feature>
<feature type="compositionally biased region" description="Low complexity" evidence="1">
    <location>
        <begin position="101"/>
        <end position="114"/>
    </location>
</feature>
<proteinExistence type="predicted"/>
<feature type="region of interest" description="Disordered" evidence="1">
    <location>
        <begin position="1"/>
        <end position="71"/>
    </location>
</feature>
<dbReference type="RefSeq" id="XP_065822965.1">
    <property type="nucleotide sequence ID" value="XM_065966893.1"/>
</dbReference>
<keyword evidence="3" id="KW-1185">Reference proteome</keyword>
<feature type="region of interest" description="Disordered" evidence="1">
    <location>
        <begin position="203"/>
        <end position="225"/>
    </location>
</feature>
<organism evidence="2 3">
    <name type="scientific">Kwoniella shandongensis</name>
    <dbReference type="NCBI Taxonomy" id="1734106"/>
    <lineage>
        <taxon>Eukaryota</taxon>
        <taxon>Fungi</taxon>
        <taxon>Dikarya</taxon>
        <taxon>Basidiomycota</taxon>
        <taxon>Agaricomycotina</taxon>
        <taxon>Tremellomycetes</taxon>
        <taxon>Tremellales</taxon>
        <taxon>Cryptococcaceae</taxon>
        <taxon>Kwoniella</taxon>
    </lineage>
</organism>
<feature type="compositionally biased region" description="Basic and acidic residues" evidence="1">
    <location>
        <begin position="179"/>
        <end position="190"/>
    </location>
</feature>
<accession>A0AAJ8LFY5</accession>
<sequence length="225" mass="24450">MAPTVPSTNSTTSSRSGTSASSAGILNGGKYKCGKPTEPSRWLSPVPKYAGQFVPRRSPSPKTDTRDPSQPSVARLTMVIFNVFIASNSLSVTHYLWTMPSSSDTTSNSTNRSGRGPRSHRTANSDSEKTTESSSSMIKLSEGNLNLPRGAQYCDKTSTEATRWGSSVPLNDEQYTGPKHTEQKDRKTRKQLEGRLFDGVMDTLISSSTATSEEWDGRASEESIE</sequence>
<feature type="compositionally biased region" description="Basic and acidic residues" evidence="1">
    <location>
        <begin position="215"/>
        <end position="225"/>
    </location>
</feature>
<dbReference type="AlphaFoldDB" id="A0AAJ8LFY5"/>
<dbReference type="GeneID" id="43586849"/>
<evidence type="ECO:0000313" key="3">
    <source>
        <dbReference type="Proteomes" id="UP000322225"/>
    </source>
</evidence>
<evidence type="ECO:0000313" key="2">
    <source>
        <dbReference type="EMBL" id="WWD16650.1"/>
    </source>
</evidence>
<reference evidence="2" key="1">
    <citation type="submission" date="2017-08" db="EMBL/GenBank/DDBJ databases">
        <authorList>
            <person name="Cuomo C."/>
            <person name="Billmyre B."/>
            <person name="Heitman J."/>
        </authorList>
    </citation>
    <scope>NUCLEOTIDE SEQUENCE</scope>
    <source>
        <strain evidence="2">CBS 12478</strain>
    </source>
</reference>
<feature type="region of interest" description="Disordered" evidence="1">
    <location>
        <begin position="158"/>
        <end position="190"/>
    </location>
</feature>
<name>A0AAJ8LFY5_9TREE</name>
<gene>
    <name evidence="2" type="ORF">CI109_101080</name>
</gene>
<dbReference type="KEGG" id="ksn:43586849"/>
<feature type="compositionally biased region" description="Low complexity" evidence="1">
    <location>
        <begin position="1"/>
        <end position="22"/>
    </location>
</feature>
<evidence type="ECO:0000256" key="1">
    <source>
        <dbReference type="SAM" id="MobiDB-lite"/>
    </source>
</evidence>
<protein>
    <submittedName>
        <fullName evidence="2">Uncharacterized protein</fullName>
    </submittedName>
</protein>
<feature type="compositionally biased region" description="Polar residues" evidence="1">
    <location>
        <begin position="158"/>
        <end position="169"/>
    </location>
</feature>
<reference evidence="2" key="2">
    <citation type="submission" date="2024-01" db="EMBL/GenBank/DDBJ databases">
        <title>Comparative genomics of Cryptococcus and Kwoniella reveals pathogenesis evolution and contrasting modes of karyotype evolution via chromosome fusion or intercentromeric recombination.</title>
        <authorList>
            <person name="Coelho M.A."/>
            <person name="David-Palma M."/>
            <person name="Shea T."/>
            <person name="Bowers K."/>
            <person name="McGinley-Smith S."/>
            <person name="Mohammad A.W."/>
            <person name="Gnirke A."/>
            <person name="Yurkov A.M."/>
            <person name="Nowrousian M."/>
            <person name="Sun S."/>
            <person name="Cuomo C.A."/>
            <person name="Heitman J."/>
        </authorList>
    </citation>
    <scope>NUCLEOTIDE SEQUENCE</scope>
    <source>
        <strain evidence="2">CBS 12478</strain>
    </source>
</reference>
<dbReference type="EMBL" id="CP144052">
    <property type="protein sequence ID" value="WWD16650.1"/>
    <property type="molecule type" value="Genomic_DNA"/>
</dbReference>
<dbReference type="Proteomes" id="UP000322225">
    <property type="component" value="Chromosome 2"/>
</dbReference>